<sequence length="103" mass="11493">MPHPIYGKPSHQLDSATFTLVLPSRRNGYLTSLDVAGNSDTQRPRLWSVKETWTVAEQECGLQPTDALHHLALIVAQDRPASQEAVFRQLTGEPWVQESLPGF</sequence>
<evidence type="ECO:0000313" key="1">
    <source>
        <dbReference type="EMBL" id="CRY97245.1"/>
    </source>
</evidence>
<dbReference type="EMBL" id="LN853983">
    <property type="protein sequence ID" value="CRY97245.1"/>
    <property type="molecule type" value="Genomic_DNA"/>
</dbReference>
<reference evidence="1" key="2">
    <citation type="submission" date="2015-07" db="EMBL/GenBank/DDBJ databases">
        <title>Plasmids, circular viruses and viroids from rat gut.</title>
        <authorList>
            <person name="Jorgensen T.J."/>
            <person name="Hansen M.A."/>
            <person name="Xu Z."/>
            <person name="Tabak M.A."/>
            <person name="Sorensen S.J."/>
            <person name="Hansen L.H."/>
        </authorList>
    </citation>
    <scope>NUCLEOTIDE SEQUENCE</scope>
    <source>
        <strain evidence="1">RGFK1438</strain>
    </source>
</reference>
<reference evidence="1" key="1">
    <citation type="submission" date="2015-06" db="EMBL/GenBank/DDBJ databases">
        <authorList>
            <person name="Joergensen T."/>
        </authorList>
    </citation>
    <scope>NUCLEOTIDE SEQUENCE</scope>
    <source>
        <strain evidence="1">RGFK1438</strain>
    </source>
</reference>
<dbReference type="AlphaFoldDB" id="A0A0H5Q778"/>
<protein>
    <submittedName>
        <fullName evidence="1">Uncharacterized protein</fullName>
    </submittedName>
</protein>
<name>A0A0H5Q778_9ZZZZ</name>
<accession>A0A0H5Q778</accession>
<proteinExistence type="predicted"/>
<organism evidence="1">
    <name type="scientific">uncultured prokaryote</name>
    <dbReference type="NCBI Taxonomy" id="198431"/>
    <lineage>
        <taxon>unclassified sequences</taxon>
        <taxon>environmental samples</taxon>
    </lineage>
</organism>